<gene>
    <name evidence="2" type="ORF">CE561_08045</name>
</gene>
<keyword evidence="1" id="KW-1133">Transmembrane helix</keyword>
<reference evidence="2 3" key="1">
    <citation type="submission" date="2017-06" db="EMBL/GenBank/DDBJ databases">
        <title>Isolation and characterization of a thermophilic and butanogenic Thermoanaerobacterium thermosaccharolyticum M5 capable of efficient degradation of hemicellulose.</title>
        <authorList>
            <person name="Xin F."/>
            <person name="Jiang Y."/>
        </authorList>
    </citation>
    <scope>NUCLEOTIDE SEQUENCE [LARGE SCALE GENOMIC DNA]</scope>
    <source>
        <strain evidence="2 3">M5</strain>
    </source>
</reference>
<evidence type="ECO:0000313" key="3">
    <source>
        <dbReference type="Proteomes" id="UP000215301"/>
    </source>
</evidence>
<feature type="transmembrane region" description="Helical" evidence="1">
    <location>
        <begin position="6"/>
        <end position="25"/>
    </location>
</feature>
<organism evidence="2 3">
    <name type="scientific">Thermoanaerobacterium thermosaccharolyticum</name>
    <name type="common">Clostridium thermosaccharolyticum</name>
    <dbReference type="NCBI Taxonomy" id="1517"/>
    <lineage>
        <taxon>Bacteria</taxon>
        <taxon>Bacillati</taxon>
        <taxon>Bacillota</taxon>
        <taxon>Clostridia</taxon>
        <taxon>Thermoanaerobacterales</taxon>
        <taxon>Thermoanaerobacteraceae</taxon>
        <taxon>Thermoanaerobacterium</taxon>
    </lineage>
</organism>
<dbReference type="AlphaFoldDB" id="A0A231VH44"/>
<evidence type="ECO:0000256" key="1">
    <source>
        <dbReference type="SAM" id="Phobius"/>
    </source>
</evidence>
<comment type="caution">
    <text evidence="2">The sequence shown here is derived from an EMBL/GenBank/DDBJ whole genome shotgun (WGS) entry which is preliminary data.</text>
</comment>
<accession>A0A231VH44</accession>
<name>A0A231VH44_THETR</name>
<evidence type="ECO:0000313" key="2">
    <source>
        <dbReference type="EMBL" id="OXT07311.1"/>
    </source>
</evidence>
<keyword evidence="1" id="KW-0812">Transmembrane</keyword>
<feature type="transmembrane region" description="Helical" evidence="1">
    <location>
        <begin position="46"/>
        <end position="63"/>
    </location>
</feature>
<feature type="transmembrane region" description="Helical" evidence="1">
    <location>
        <begin position="69"/>
        <end position="86"/>
    </location>
</feature>
<dbReference type="EMBL" id="NKHD01000022">
    <property type="protein sequence ID" value="OXT07311.1"/>
    <property type="molecule type" value="Genomic_DNA"/>
</dbReference>
<keyword evidence="1" id="KW-0472">Membrane</keyword>
<proteinExistence type="predicted"/>
<dbReference type="OMA" id="FFCFIAI"/>
<dbReference type="RefSeq" id="WP_013296665.1">
    <property type="nucleotide sequence ID" value="NZ_CP117253.1"/>
</dbReference>
<dbReference type="Proteomes" id="UP000215301">
    <property type="component" value="Unassembled WGS sequence"/>
</dbReference>
<protein>
    <submittedName>
        <fullName evidence="2">Uncharacterized protein</fullName>
    </submittedName>
</protein>
<sequence length="98" mass="11195">MKSLYVWLISIVVSLIIFLIGFEMARFSGRVFKYSIPKDKESKIKFFCFIAIVVIAAILDFFYPKRSSFYLALFTGLAAGLPYSSSDKNSKDDKKQNT</sequence>